<organism evidence="2 3">
    <name type="scientific">Abyssicoccus albus</name>
    <dbReference type="NCBI Taxonomy" id="1817405"/>
    <lineage>
        <taxon>Bacteria</taxon>
        <taxon>Bacillati</taxon>
        <taxon>Bacillota</taxon>
        <taxon>Bacilli</taxon>
        <taxon>Bacillales</taxon>
        <taxon>Abyssicoccaceae</taxon>
    </lineage>
</organism>
<reference evidence="2 3" key="1">
    <citation type="submission" date="2018-11" db="EMBL/GenBank/DDBJ databases">
        <title>Genomic Encyclopedia of Type Strains, Phase IV (KMG-IV): sequencing the most valuable type-strain genomes for metagenomic binning, comparative biology and taxonomic classification.</title>
        <authorList>
            <person name="Goeker M."/>
        </authorList>
    </citation>
    <scope>NUCLEOTIDE SEQUENCE [LARGE SCALE GENOMIC DNA]</scope>
    <source>
        <strain evidence="2 3">DSM 29158</strain>
    </source>
</reference>
<evidence type="ECO:0000313" key="3">
    <source>
        <dbReference type="Proteomes" id="UP000277108"/>
    </source>
</evidence>
<accession>A0A3N5BJ27</accession>
<gene>
    <name evidence="2" type="ORF">EDD62_0276</name>
</gene>
<name>A0A3N5BJ27_9BACL</name>
<dbReference type="SUPFAM" id="SSF51604">
    <property type="entry name" value="Enolase C-terminal domain-like"/>
    <property type="match status" value="1"/>
</dbReference>
<evidence type="ECO:0000256" key="1">
    <source>
        <dbReference type="ARBA" id="ARBA00022723"/>
    </source>
</evidence>
<dbReference type="OrthoDB" id="9774531at2"/>
<evidence type="ECO:0000313" key="2">
    <source>
        <dbReference type="EMBL" id="RPF57647.1"/>
    </source>
</evidence>
<keyword evidence="1" id="KW-0479">Metal-binding</keyword>
<dbReference type="GO" id="GO:0046872">
    <property type="term" value="F:metal ion binding"/>
    <property type="evidence" value="ECO:0007669"/>
    <property type="project" value="UniProtKB-KW"/>
</dbReference>
<keyword evidence="3" id="KW-1185">Reference proteome</keyword>
<dbReference type="Proteomes" id="UP000277108">
    <property type="component" value="Unassembled WGS sequence"/>
</dbReference>
<comment type="caution">
    <text evidence="2">The sequence shown here is derived from an EMBL/GenBank/DDBJ whole genome shotgun (WGS) entry which is preliminary data.</text>
</comment>
<dbReference type="InterPro" id="IPR036849">
    <property type="entry name" value="Enolase-like_C_sf"/>
</dbReference>
<dbReference type="RefSeq" id="WP_123807240.1">
    <property type="nucleotide sequence ID" value="NZ_RKRK01000002.1"/>
</dbReference>
<dbReference type="Gene3D" id="3.30.390.10">
    <property type="entry name" value="Enolase-like, N-terminal domain"/>
    <property type="match status" value="1"/>
</dbReference>
<dbReference type="InterPro" id="IPR029017">
    <property type="entry name" value="Enolase-like_N"/>
</dbReference>
<dbReference type="AlphaFoldDB" id="A0A3N5BJ27"/>
<sequence>MKLLGIEYFKANESFIDPIITVLTTLTERDSLFIKCTFDTGLSYYGECVAFNTSWYEEVTINDVFNSCQVIEDVLIDNYVDIHHIDELHDVLQGIDCHYAVSMFDMVYVQALFDQGLYTLGYESNQSLDYNLKQPSNLNYGITIHSISQLRSVLEKIKHNQQYKQVSRIKIKYSDQLEEILNEIQKSFSIYIDSINPIELVVDCNGSLNLDDVNSLNTLKNQYNIRYIEQPFKGFKDERETLLDYPIGYDEALFNMTIEEVIESSKKIKSTDFIVLKIGRLRGFSRAVQCIHRMECNVLFGGMYEYALSKLFTTLCNRIAFETGDVTPHNYYFNNELFNYEVMLQNVYNGKLDGHFKFSDITLQMNQYPFQKLER</sequence>
<dbReference type="Gene3D" id="3.20.20.120">
    <property type="entry name" value="Enolase-like C-terminal domain"/>
    <property type="match status" value="1"/>
</dbReference>
<protein>
    <submittedName>
        <fullName evidence="2">O-succinylbenzoate synthase</fullName>
    </submittedName>
</protein>
<proteinExistence type="predicted"/>
<dbReference type="EMBL" id="RKRK01000002">
    <property type="protein sequence ID" value="RPF57647.1"/>
    <property type="molecule type" value="Genomic_DNA"/>
</dbReference>
<dbReference type="SUPFAM" id="SSF54826">
    <property type="entry name" value="Enolase N-terminal domain-like"/>
    <property type="match status" value="1"/>
</dbReference>